<dbReference type="Pfam" id="PF13339">
    <property type="entry name" value="AATF-Che1"/>
    <property type="match status" value="1"/>
</dbReference>
<sequence>MVEVLEKKENRKKNNWINELIDLENPAPVETYDPEDIIDESHFFESSSDSSDIYTGREHYLTVGKSKIRDDGIVLQDKKYFGKKTNLKDLYDDYDMLEDKTNKYKDFSEDDEILSSLSIDNDETYSNMDFDEFSDIADDAEKKRREELKSFIENEQKDLVQEIAKTNQIEIEKGKHIQAQLKIYDCLLDARIRLQKALVSANSLTINHKINELDGNKLFIEDAENESILLINFLTDIRKTLIEAEKINVDDSALKQENYLNNLSLDFFYNDILNLDKQILTWQNETLLKWSDKVKTASSFSLNKFNSFHQNVLDLIQENIRNKEKFLEKTYVDKSEKNEPKNKERFDDTDFYQALLLDLIDRRMVDSGNTRGIRWSILKQKKQKNNVDTKASKGRRLRYHVHDKLQNFMAPNPISLWSDEQTDKLFSSLFGQTSSNNLTHVSNQNDIINTSLDLKCFS</sequence>
<organism evidence="5 6">
    <name type="scientific">Pneumocystis jirovecii (strain RU7)</name>
    <name type="common">Human pneumocystis pneumonia agent</name>
    <dbReference type="NCBI Taxonomy" id="1408657"/>
    <lineage>
        <taxon>Eukaryota</taxon>
        <taxon>Fungi</taxon>
        <taxon>Dikarya</taxon>
        <taxon>Ascomycota</taxon>
        <taxon>Taphrinomycotina</taxon>
        <taxon>Pneumocystomycetes</taxon>
        <taxon>Pneumocystaceae</taxon>
        <taxon>Pneumocystis</taxon>
    </lineage>
</organism>
<dbReference type="RefSeq" id="XP_018230629.1">
    <property type="nucleotide sequence ID" value="XM_018372886.1"/>
</dbReference>
<dbReference type="PANTHER" id="PTHR15565:SF0">
    <property type="entry name" value="PROTEIN AATF"/>
    <property type="match status" value="1"/>
</dbReference>
<proteinExistence type="inferred from homology"/>
<feature type="domain" description="AATF leucine zipper-containing" evidence="4">
    <location>
        <begin position="170"/>
        <end position="293"/>
    </location>
</feature>
<dbReference type="PANTHER" id="PTHR15565">
    <property type="entry name" value="AATF PROTEIN APOPTOSIS ANTAGONIZING TRANSCRIPTION FACTOR"/>
    <property type="match status" value="1"/>
</dbReference>
<comment type="caution">
    <text evidence="5">The sequence shown here is derived from an EMBL/GenBank/DDBJ whole genome shotgun (WGS) entry which is preliminary data.</text>
</comment>
<dbReference type="EMBL" id="LFWA01000003">
    <property type="protein sequence ID" value="KTW31937.1"/>
    <property type="molecule type" value="Genomic_DNA"/>
</dbReference>
<evidence type="ECO:0000256" key="2">
    <source>
        <dbReference type="ARBA" id="ARBA00013850"/>
    </source>
</evidence>
<dbReference type="OrthoDB" id="5783963at2759"/>
<dbReference type="InterPro" id="IPR039223">
    <property type="entry name" value="AATF/Bfr2"/>
</dbReference>
<comment type="similarity">
    <text evidence="1">Belongs to the AATF family.</text>
</comment>
<keyword evidence="6" id="KW-1185">Reference proteome</keyword>
<dbReference type="GO" id="GO:0000462">
    <property type="term" value="P:maturation of SSU-rRNA from tricistronic rRNA transcript (SSU-rRNA, 5.8S rRNA, LSU-rRNA)"/>
    <property type="evidence" value="ECO:0007669"/>
    <property type="project" value="TreeGrafter"/>
</dbReference>
<dbReference type="STRING" id="1408657.A0A0W4ZU80"/>
<dbReference type="GO" id="GO:0005730">
    <property type="term" value="C:nucleolus"/>
    <property type="evidence" value="ECO:0007669"/>
    <property type="project" value="TreeGrafter"/>
</dbReference>
<feature type="domain" description="Apoptosis-antagonizing transcription factor C-terminal" evidence="3">
    <location>
        <begin position="352"/>
        <end position="430"/>
    </location>
</feature>
<evidence type="ECO:0000313" key="5">
    <source>
        <dbReference type="EMBL" id="KTW31937.1"/>
    </source>
</evidence>
<gene>
    <name evidence="5" type="ORF">T551_00620</name>
</gene>
<dbReference type="GeneID" id="28939141"/>
<protein>
    <recommendedName>
        <fullName evidence="2">Protein BFR2</fullName>
    </recommendedName>
</protein>
<dbReference type="InterPro" id="IPR012617">
    <property type="entry name" value="AATF_C"/>
</dbReference>
<dbReference type="InterPro" id="IPR025160">
    <property type="entry name" value="AATF"/>
</dbReference>
<dbReference type="Proteomes" id="UP000053447">
    <property type="component" value="Unassembled WGS sequence"/>
</dbReference>
<reference evidence="6" key="1">
    <citation type="journal article" date="2016" name="Nat. Commun.">
        <title>Genome analysis of three Pneumocystis species reveals adaptation mechanisms to life exclusively in mammalian hosts.</title>
        <authorList>
            <person name="Ma L."/>
            <person name="Chen Z."/>
            <person name="Huang D.W."/>
            <person name="Kutty G."/>
            <person name="Ishihara M."/>
            <person name="Wang H."/>
            <person name="Abouelleil A."/>
            <person name="Bishop L."/>
            <person name="Davey E."/>
            <person name="Deng R."/>
            <person name="Deng X."/>
            <person name="Fan L."/>
            <person name="Fantoni G."/>
            <person name="Fitzgerald M."/>
            <person name="Gogineni E."/>
            <person name="Goldberg J.M."/>
            <person name="Handley G."/>
            <person name="Hu X."/>
            <person name="Huber C."/>
            <person name="Jiao X."/>
            <person name="Jones K."/>
            <person name="Levin J.Z."/>
            <person name="Liu Y."/>
            <person name="Macdonald P."/>
            <person name="Melnikov A."/>
            <person name="Raley C."/>
            <person name="Sassi M."/>
            <person name="Sherman B.T."/>
            <person name="Song X."/>
            <person name="Sykes S."/>
            <person name="Tran B."/>
            <person name="Walsh L."/>
            <person name="Xia Y."/>
            <person name="Yang J."/>
            <person name="Young S."/>
            <person name="Zeng Q."/>
            <person name="Zheng X."/>
            <person name="Stephens R."/>
            <person name="Nusbaum C."/>
            <person name="Birren B.W."/>
            <person name="Azadi P."/>
            <person name="Lempicki R.A."/>
            <person name="Cuomo C.A."/>
            <person name="Kovacs J.A."/>
        </authorList>
    </citation>
    <scope>NUCLEOTIDE SEQUENCE [LARGE SCALE GENOMIC DNA]</scope>
    <source>
        <strain evidence="6">RU7</strain>
    </source>
</reference>
<dbReference type="VEuPathDB" id="FungiDB:T551_00620"/>
<evidence type="ECO:0000259" key="4">
    <source>
        <dbReference type="Pfam" id="PF13339"/>
    </source>
</evidence>
<dbReference type="AlphaFoldDB" id="A0A0W4ZU80"/>
<evidence type="ECO:0000313" key="6">
    <source>
        <dbReference type="Proteomes" id="UP000053447"/>
    </source>
</evidence>
<evidence type="ECO:0000259" key="3">
    <source>
        <dbReference type="Pfam" id="PF08164"/>
    </source>
</evidence>
<dbReference type="Pfam" id="PF08164">
    <property type="entry name" value="TRAUB"/>
    <property type="match status" value="1"/>
</dbReference>
<evidence type="ECO:0000256" key="1">
    <source>
        <dbReference type="ARBA" id="ARBA00008966"/>
    </source>
</evidence>
<name>A0A0W4ZU80_PNEJ7</name>
<accession>A0A0W4ZU80</accession>